<evidence type="ECO:0000256" key="1">
    <source>
        <dbReference type="SAM" id="MobiDB-lite"/>
    </source>
</evidence>
<gene>
    <name evidence="2" type="primary">Cnig_chr_X.g23120</name>
    <name evidence="2" type="ORF">B9Z55_023120</name>
</gene>
<dbReference type="OrthoDB" id="684045at2759"/>
<dbReference type="PANTHER" id="PTHR38620:SF1">
    <property type="entry name" value="CUE DOMAIN-CONTAINING PROTEIN-RELATED"/>
    <property type="match status" value="1"/>
</dbReference>
<reference evidence="3" key="1">
    <citation type="submission" date="2017-10" db="EMBL/GenBank/DDBJ databases">
        <title>Rapid genome shrinkage in a self-fertile nematode reveals novel sperm competition proteins.</title>
        <authorList>
            <person name="Yin D."/>
            <person name="Schwarz E.M."/>
            <person name="Thomas C.G."/>
            <person name="Felde R.L."/>
            <person name="Korf I.F."/>
            <person name="Cutter A.D."/>
            <person name="Schartner C.M."/>
            <person name="Ralston E.J."/>
            <person name="Meyer B.J."/>
            <person name="Haag E.S."/>
        </authorList>
    </citation>
    <scope>NUCLEOTIDE SEQUENCE [LARGE SCALE GENOMIC DNA]</scope>
    <source>
        <strain evidence="3">JU1422</strain>
    </source>
</reference>
<feature type="region of interest" description="Disordered" evidence="1">
    <location>
        <begin position="138"/>
        <end position="163"/>
    </location>
</feature>
<dbReference type="Proteomes" id="UP000230233">
    <property type="component" value="Chromosome X"/>
</dbReference>
<keyword evidence="3" id="KW-1185">Reference proteome</keyword>
<evidence type="ECO:0000313" key="2">
    <source>
        <dbReference type="EMBL" id="PIC16550.1"/>
    </source>
</evidence>
<feature type="compositionally biased region" description="Basic and acidic residues" evidence="1">
    <location>
        <begin position="151"/>
        <end position="163"/>
    </location>
</feature>
<dbReference type="PANTHER" id="PTHR38620">
    <property type="entry name" value="PROTEIN CBG07292-RELATED"/>
    <property type="match status" value="1"/>
</dbReference>
<organism evidence="2 3">
    <name type="scientific">Caenorhabditis nigoni</name>
    <dbReference type="NCBI Taxonomy" id="1611254"/>
    <lineage>
        <taxon>Eukaryota</taxon>
        <taxon>Metazoa</taxon>
        <taxon>Ecdysozoa</taxon>
        <taxon>Nematoda</taxon>
        <taxon>Chromadorea</taxon>
        <taxon>Rhabditida</taxon>
        <taxon>Rhabditina</taxon>
        <taxon>Rhabditomorpha</taxon>
        <taxon>Rhabditoidea</taxon>
        <taxon>Rhabditidae</taxon>
        <taxon>Peloderinae</taxon>
        <taxon>Caenorhabditis</taxon>
    </lineage>
</organism>
<protein>
    <submittedName>
        <fullName evidence="2">Uncharacterized protein</fullName>
    </submittedName>
</protein>
<comment type="caution">
    <text evidence="2">The sequence shown here is derived from an EMBL/GenBank/DDBJ whole genome shotgun (WGS) entry which is preliminary data.</text>
</comment>
<name>A0A2G5SN98_9PELO</name>
<accession>A0A2G5SN98</accession>
<sequence length="163" mass="18987">MIEDNEIPECQNYIESSETDVPEVEEKIQLVARFTDSVRPVLVPDYVKDIFWRNLVFEKEHIAKAMDKRKGHGKFPMREMFKGAVSQQDLVSEYYRFKNGGSRKMMMREETPFERSSEIPPEILEKLKEAGIQVVGKPAKPTLLRKRVGRPRKDTGELKESKN</sequence>
<proteinExistence type="predicted"/>
<evidence type="ECO:0000313" key="3">
    <source>
        <dbReference type="Proteomes" id="UP000230233"/>
    </source>
</evidence>
<dbReference type="EMBL" id="PDUG01000006">
    <property type="protein sequence ID" value="PIC16550.1"/>
    <property type="molecule type" value="Genomic_DNA"/>
</dbReference>
<dbReference type="AlphaFoldDB" id="A0A2G5SN98"/>